<gene>
    <name evidence="2" type="ORF">E4665_03330</name>
</gene>
<evidence type="ECO:0000313" key="2">
    <source>
        <dbReference type="EMBL" id="TGA99994.1"/>
    </source>
</evidence>
<dbReference type="InterPro" id="IPR034026">
    <property type="entry name" value="EssA"/>
</dbReference>
<proteinExistence type="predicted"/>
<keyword evidence="1" id="KW-0732">Signal</keyword>
<sequence length="106" mass="12045">MKRKHFNKLLLFGAVALSLVVVSGYGGDNTNKVVPNHFQKENTTIDTSEINTNIDASYHKIPTQVRALTFKEPRNDETLLKHLFLQSDTRDKVNVKQETAKMGLFK</sequence>
<evidence type="ECO:0000313" key="3">
    <source>
        <dbReference type="Proteomes" id="UP000298347"/>
    </source>
</evidence>
<organism evidence="2 3">
    <name type="scientific">Sporolactobacillus shoreae</name>
    <dbReference type="NCBI Taxonomy" id="1465501"/>
    <lineage>
        <taxon>Bacteria</taxon>
        <taxon>Bacillati</taxon>
        <taxon>Bacillota</taxon>
        <taxon>Bacilli</taxon>
        <taxon>Bacillales</taxon>
        <taxon>Sporolactobacillaceae</taxon>
        <taxon>Sporolactobacillus</taxon>
    </lineage>
</organism>
<dbReference type="Pfam" id="PF10661">
    <property type="entry name" value="EssA"/>
    <property type="match status" value="1"/>
</dbReference>
<name>A0A4Z0GTK1_9BACL</name>
<dbReference type="Proteomes" id="UP000298347">
    <property type="component" value="Unassembled WGS sequence"/>
</dbReference>
<dbReference type="RefSeq" id="WP_135347389.1">
    <property type="nucleotide sequence ID" value="NZ_SRJD01000002.1"/>
</dbReference>
<dbReference type="OrthoDB" id="2990426at2"/>
<reference evidence="2 3" key="1">
    <citation type="journal article" date="2015" name="Int. J. Syst. Evol. Microbiol.">
        <title>Sporolactobacillus shoreae sp. nov. and Sporolactobacillus spathodeae sp. nov., two spore-forming lactic acid bacteria isolated from tree barks in Thailand.</title>
        <authorList>
            <person name="Thamacharoensuk T."/>
            <person name="Kitahara M."/>
            <person name="Ohkuma M."/>
            <person name="Thongchul N."/>
            <person name="Tanasupawat S."/>
        </authorList>
    </citation>
    <scope>NUCLEOTIDE SEQUENCE [LARGE SCALE GENOMIC DNA]</scope>
    <source>
        <strain evidence="2 3">BK92</strain>
    </source>
</reference>
<comment type="caution">
    <text evidence="2">The sequence shown here is derived from an EMBL/GenBank/DDBJ whole genome shotgun (WGS) entry which is preliminary data.</text>
</comment>
<feature type="signal peptide" evidence="1">
    <location>
        <begin position="1"/>
        <end position="23"/>
    </location>
</feature>
<protein>
    <submittedName>
        <fullName evidence="2">Uncharacterized protein</fullName>
    </submittedName>
</protein>
<dbReference type="EMBL" id="SRJD01000002">
    <property type="protein sequence ID" value="TGA99994.1"/>
    <property type="molecule type" value="Genomic_DNA"/>
</dbReference>
<accession>A0A4Z0GTK1</accession>
<feature type="chain" id="PRO_5038774640" evidence="1">
    <location>
        <begin position="24"/>
        <end position="106"/>
    </location>
</feature>
<keyword evidence="3" id="KW-1185">Reference proteome</keyword>
<evidence type="ECO:0000256" key="1">
    <source>
        <dbReference type="SAM" id="SignalP"/>
    </source>
</evidence>
<dbReference type="AlphaFoldDB" id="A0A4Z0GTK1"/>